<evidence type="ECO:0000256" key="1">
    <source>
        <dbReference type="SAM" id="Phobius"/>
    </source>
</evidence>
<keyword evidence="1" id="KW-1133">Transmembrane helix</keyword>
<feature type="transmembrane region" description="Helical" evidence="1">
    <location>
        <begin position="91"/>
        <end position="111"/>
    </location>
</feature>
<name>A0ABP9DBS6_9BACT</name>
<dbReference type="Proteomes" id="UP001500298">
    <property type="component" value="Unassembled WGS sequence"/>
</dbReference>
<feature type="transmembrane region" description="Helical" evidence="1">
    <location>
        <begin position="203"/>
        <end position="222"/>
    </location>
</feature>
<protein>
    <recommendedName>
        <fullName evidence="4">Beta-carotene 15,15'-monooxygenase</fullName>
    </recommendedName>
</protein>
<dbReference type="EMBL" id="BAABJX010000021">
    <property type="protein sequence ID" value="GAA4829666.1"/>
    <property type="molecule type" value="Genomic_DNA"/>
</dbReference>
<feature type="transmembrane region" description="Helical" evidence="1">
    <location>
        <begin position="118"/>
        <end position="139"/>
    </location>
</feature>
<evidence type="ECO:0000313" key="3">
    <source>
        <dbReference type="Proteomes" id="UP001500298"/>
    </source>
</evidence>
<feature type="transmembrane region" description="Helical" evidence="1">
    <location>
        <begin position="242"/>
        <end position="261"/>
    </location>
</feature>
<feature type="transmembrane region" description="Helical" evidence="1">
    <location>
        <begin position="273"/>
        <end position="295"/>
    </location>
</feature>
<feature type="transmembrane region" description="Helical" evidence="1">
    <location>
        <begin position="159"/>
        <end position="182"/>
    </location>
</feature>
<evidence type="ECO:0008006" key="4">
    <source>
        <dbReference type="Google" id="ProtNLM"/>
    </source>
</evidence>
<accession>A0ABP9DBS6</accession>
<keyword evidence="1" id="KW-0472">Membrane</keyword>
<gene>
    <name evidence="2" type="ORF">GCM10023331_13670</name>
</gene>
<feature type="transmembrane region" description="Helical" evidence="1">
    <location>
        <begin position="315"/>
        <end position="334"/>
    </location>
</feature>
<keyword evidence="3" id="KW-1185">Reference proteome</keyword>
<comment type="caution">
    <text evidence="2">The sequence shown here is derived from an EMBL/GenBank/DDBJ whole genome shotgun (WGS) entry which is preliminary data.</text>
</comment>
<sequence length="425" mass="49294">MSAFISRDIDWSTNEIKAYENPILYVFFSALIMSLFVGFSFLKEKAYKKFGILLMVSICLSMIEYDRFLNAVGLSALLSSIFELLPDRHSILQVPFAFVSRALIYLLLFFVKNRLEKGALSGAGVVVLGMSVMSLNAWYYMFFDMVVSFSSQGSFREVLFMGISFLNIVLTVTFLMYAEAFFRNSEITIRSFFRAPNQTALSTKLFLQHYCFMYAMLGVTFYKFYSMTSEKYNAFPIVLGEGIQYIVFILFVTTFVTHLSIQWCRKYERPATWFYMLLLLPGINIIVFIFTKFLWSKENPMTREERKEEHQKFANTWTLIVAALGILGTVQWFITDNQRETIPRLLRAGYTLFSAALFRFTQRPVWVYTIVGIGCMYAVFLGLGRAITLNNIPFYMLLVMLIALVVYPAFHPVELDQRYQEVESN</sequence>
<evidence type="ECO:0000313" key="2">
    <source>
        <dbReference type="EMBL" id="GAA4829666.1"/>
    </source>
</evidence>
<reference evidence="3" key="1">
    <citation type="journal article" date="2019" name="Int. J. Syst. Evol. Microbiol.">
        <title>The Global Catalogue of Microorganisms (GCM) 10K type strain sequencing project: providing services to taxonomists for standard genome sequencing and annotation.</title>
        <authorList>
            <consortium name="The Broad Institute Genomics Platform"/>
            <consortium name="The Broad Institute Genome Sequencing Center for Infectious Disease"/>
            <person name="Wu L."/>
            <person name="Ma J."/>
        </authorList>
    </citation>
    <scope>NUCLEOTIDE SEQUENCE [LARGE SCALE GENOMIC DNA]</scope>
    <source>
        <strain evidence="3">JCM 18326</strain>
    </source>
</reference>
<feature type="transmembrane region" description="Helical" evidence="1">
    <location>
        <begin position="365"/>
        <end position="386"/>
    </location>
</feature>
<keyword evidence="1" id="KW-0812">Transmembrane</keyword>
<organism evidence="2 3">
    <name type="scientific">Algivirga pacifica</name>
    <dbReference type="NCBI Taxonomy" id="1162670"/>
    <lineage>
        <taxon>Bacteria</taxon>
        <taxon>Pseudomonadati</taxon>
        <taxon>Bacteroidota</taxon>
        <taxon>Cytophagia</taxon>
        <taxon>Cytophagales</taxon>
        <taxon>Flammeovirgaceae</taxon>
        <taxon>Algivirga</taxon>
    </lineage>
</organism>
<proteinExistence type="predicted"/>
<feature type="transmembrane region" description="Helical" evidence="1">
    <location>
        <begin position="23"/>
        <end position="42"/>
    </location>
</feature>
<feature type="transmembrane region" description="Helical" evidence="1">
    <location>
        <begin position="392"/>
        <end position="410"/>
    </location>
</feature>